<dbReference type="Proteomes" id="UP001191082">
    <property type="component" value="Unassembled WGS sequence"/>
</dbReference>
<dbReference type="PANTHER" id="PTHR30055">
    <property type="entry name" value="HTH-TYPE TRANSCRIPTIONAL REGULATOR RUTR"/>
    <property type="match status" value="1"/>
</dbReference>
<evidence type="ECO:0000256" key="2">
    <source>
        <dbReference type="PROSITE-ProRule" id="PRU00335"/>
    </source>
</evidence>
<dbReference type="SUPFAM" id="SSF46689">
    <property type="entry name" value="Homeodomain-like"/>
    <property type="match status" value="1"/>
</dbReference>
<dbReference type="PROSITE" id="PS50977">
    <property type="entry name" value="HTH_TETR_2"/>
    <property type="match status" value="1"/>
</dbReference>
<dbReference type="PANTHER" id="PTHR30055:SF229">
    <property type="entry name" value="HTH-TYPE TRANSCRIPTIONAL REPRESSOR RV1474C"/>
    <property type="match status" value="1"/>
</dbReference>
<keyword evidence="1 2" id="KW-0238">DNA-binding</keyword>
<dbReference type="InterPro" id="IPR050109">
    <property type="entry name" value="HTH-type_TetR-like_transc_reg"/>
</dbReference>
<dbReference type="InterPro" id="IPR001647">
    <property type="entry name" value="HTH_TetR"/>
</dbReference>
<keyword evidence="5" id="KW-1185">Reference proteome</keyword>
<dbReference type="Gene3D" id="1.10.10.60">
    <property type="entry name" value="Homeodomain-like"/>
    <property type="match status" value="1"/>
</dbReference>
<dbReference type="EMBL" id="VCPC01000002">
    <property type="protein sequence ID" value="TMV12799.1"/>
    <property type="molecule type" value="Genomic_DNA"/>
</dbReference>
<comment type="caution">
    <text evidence="4">The sequence shown here is derived from an EMBL/GenBank/DDBJ whole genome shotgun (WGS) entry which is preliminary data.</text>
</comment>
<protein>
    <submittedName>
        <fullName evidence="4">TetR/AcrR family transcriptional regulator</fullName>
    </submittedName>
</protein>
<evidence type="ECO:0000313" key="4">
    <source>
        <dbReference type="EMBL" id="TMV12799.1"/>
    </source>
</evidence>
<name>A0ABY2XA78_9RHOB</name>
<dbReference type="InterPro" id="IPR009057">
    <property type="entry name" value="Homeodomain-like_sf"/>
</dbReference>
<sequence length="194" mass="20969">MRNAIAPDPRQRAILDAAWQCFAAYGFRKTSMDDIARAAQMSRPALYQHYRNKEDIFRSLAAWYYDQAMIDVGKALAGQGDVQGALRAAMATQGAEIVKAMLSSPHGMDLIDSTKTTAADIVTEGEARLTAVYADWLAAQAQAGRVRLSAPAEQVAQTITAAMKGLKMDVPDFDSYRTRLATLADIVAAGLAKP</sequence>
<dbReference type="PRINTS" id="PR00455">
    <property type="entry name" value="HTHTETR"/>
</dbReference>
<reference evidence="4 5" key="1">
    <citation type="submission" date="2019-05" db="EMBL/GenBank/DDBJ databases">
        <title>Marivita sp. nov. isolated from sea sediment.</title>
        <authorList>
            <person name="Kim W."/>
        </authorList>
    </citation>
    <scope>NUCLEOTIDE SEQUENCE [LARGE SCALE GENOMIC DNA]</scope>
    <source>
        <strain evidence="4 5">CAU 1492</strain>
    </source>
</reference>
<accession>A0ABY2XA78</accession>
<dbReference type="Pfam" id="PF00440">
    <property type="entry name" value="TetR_N"/>
    <property type="match status" value="1"/>
</dbReference>
<gene>
    <name evidence="4" type="ORF">FGK64_08315</name>
</gene>
<evidence type="ECO:0000256" key="1">
    <source>
        <dbReference type="ARBA" id="ARBA00023125"/>
    </source>
</evidence>
<evidence type="ECO:0000259" key="3">
    <source>
        <dbReference type="PROSITE" id="PS50977"/>
    </source>
</evidence>
<dbReference type="RefSeq" id="WP_138863354.1">
    <property type="nucleotide sequence ID" value="NZ_VCPC01000002.1"/>
</dbReference>
<feature type="domain" description="HTH tetR-type" evidence="3">
    <location>
        <begin position="8"/>
        <end position="68"/>
    </location>
</feature>
<evidence type="ECO:0000313" key="5">
    <source>
        <dbReference type="Proteomes" id="UP001191082"/>
    </source>
</evidence>
<proteinExistence type="predicted"/>
<dbReference type="Gene3D" id="1.10.357.10">
    <property type="entry name" value="Tetracycline Repressor, domain 2"/>
    <property type="match status" value="1"/>
</dbReference>
<feature type="DNA-binding region" description="H-T-H motif" evidence="2">
    <location>
        <begin position="31"/>
        <end position="50"/>
    </location>
</feature>
<organism evidence="4 5">
    <name type="scientific">Arenibacterium halophilum</name>
    <dbReference type="NCBI Taxonomy" id="2583821"/>
    <lineage>
        <taxon>Bacteria</taxon>
        <taxon>Pseudomonadati</taxon>
        <taxon>Pseudomonadota</taxon>
        <taxon>Alphaproteobacteria</taxon>
        <taxon>Rhodobacterales</taxon>
        <taxon>Paracoccaceae</taxon>
        <taxon>Arenibacterium</taxon>
    </lineage>
</organism>